<dbReference type="GO" id="GO:0005783">
    <property type="term" value="C:endoplasmic reticulum"/>
    <property type="evidence" value="ECO:0007669"/>
    <property type="project" value="TreeGrafter"/>
</dbReference>
<dbReference type="PANTHER" id="PTHR19316:SF18">
    <property type="entry name" value="HSP70-BINDING PROTEIN 1"/>
    <property type="match status" value="1"/>
</dbReference>
<dbReference type="InterPro" id="IPR050693">
    <property type="entry name" value="Hsp70_NEF-Inhibitors"/>
</dbReference>
<dbReference type="Pfam" id="PF08609">
    <property type="entry name" value="Fes1"/>
    <property type="match status" value="1"/>
</dbReference>
<proteinExistence type="inferred from homology"/>
<dbReference type="RefSeq" id="XP_003688162.1">
    <property type="nucleotide sequence ID" value="XM_003688114.1"/>
</dbReference>
<dbReference type="InterPro" id="IPR013918">
    <property type="entry name" value="Nucleotide_exch_fac_Fes1"/>
</dbReference>
<evidence type="ECO:0000256" key="3">
    <source>
        <dbReference type="ARBA" id="ARBA00020719"/>
    </source>
</evidence>
<accession>G8C0L3</accession>
<keyword evidence="4" id="KW-0677">Repeat</keyword>
<dbReference type="Gene3D" id="1.25.10.10">
    <property type="entry name" value="Leucine-rich Repeat Variant"/>
    <property type="match status" value="1"/>
</dbReference>
<dbReference type="GO" id="GO:0005829">
    <property type="term" value="C:cytosol"/>
    <property type="evidence" value="ECO:0007669"/>
    <property type="project" value="EnsemblFungi"/>
</dbReference>
<dbReference type="InterPro" id="IPR011989">
    <property type="entry name" value="ARM-like"/>
</dbReference>
<dbReference type="GO" id="GO:0000774">
    <property type="term" value="F:adenyl-nucleotide exchange factor activity"/>
    <property type="evidence" value="ECO:0007669"/>
    <property type="project" value="EnsemblFungi"/>
</dbReference>
<dbReference type="GO" id="GO:0071629">
    <property type="term" value="P:cytoplasm protein quality control by the ubiquitin-proteasome system"/>
    <property type="evidence" value="ECO:0007669"/>
    <property type="project" value="EnsemblFungi"/>
</dbReference>
<dbReference type="eggNOG" id="KOG2160">
    <property type="taxonomic scope" value="Eukaryota"/>
</dbReference>
<dbReference type="EMBL" id="HE612868">
    <property type="protein sequence ID" value="CCE65728.1"/>
    <property type="molecule type" value="Genomic_DNA"/>
</dbReference>
<evidence type="ECO:0000313" key="7">
    <source>
        <dbReference type="Proteomes" id="UP000005666"/>
    </source>
</evidence>
<feature type="domain" description="Nucleotide exchange factor Fes1" evidence="5">
    <location>
        <begin position="1"/>
        <end position="82"/>
    </location>
</feature>
<dbReference type="AlphaFoldDB" id="G8C0L3"/>
<evidence type="ECO:0000313" key="6">
    <source>
        <dbReference type="EMBL" id="CCE65728.1"/>
    </source>
</evidence>
<reference evidence="6 7" key="1">
    <citation type="journal article" date="2011" name="Proc. Natl. Acad. Sci. U.S.A.">
        <title>Evolutionary erosion of yeast sex chromosomes by mating-type switching accidents.</title>
        <authorList>
            <person name="Gordon J.L."/>
            <person name="Armisen D."/>
            <person name="Proux-Wera E."/>
            <person name="Oheigeartaigh S.S."/>
            <person name="Byrne K.P."/>
            <person name="Wolfe K.H."/>
        </authorList>
    </citation>
    <scope>NUCLEOTIDE SEQUENCE [LARGE SCALE GENOMIC DNA]</scope>
    <source>
        <strain evidence="7">ATCC 24235 / CBS 4417 / NBRC 1672 / NRRL Y-8282 / UCD 70-5</strain>
    </source>
</reference>
<name>G8C0L3_TETPH</name>
<dbReference type="KEGG" id="tpf:TPHA_0M01530"/>
<dbReference type="Proteomes" id="UP000005666">
    <property type="component" value="Chromosome 13"/>
</dbReference>
<dbReference type="OrthoDB" id="10250458at2759"/>
<dbReference type="PANTHER" id="PTHR19316">
    <property type="entry name" value="PROTEIN FOLDING REGULATOR"/>
    <property type="match status" value="1"/>
</dbReference>
<gene>
    <name evidence="6" type="primary">TPHA0M01530</name>
    <name evidence="6" type="ordered locus">TPHA_0M01530</name>
</gene>
<protein>
    <recommendedName>
        <fullName evidence="3">Hsp70 nucleotide exchange factor FES1</fullName>
    </recommendedName>
    <alternativeName>
        <fullName evidence="2">Hsp70 nucleotide exchange factor fes1</fullName>
    </alternativeName>
</protein>
<evidence type="ECO:0000256" key="2">
    <source>
        <dbReference type="ARBA" id="ARBA00015214"/>
    </source>
</evidence>
<comment type="similarity">
    <text evidence="1">Belongs to the FES1 family.</text>
</comment>
<dbReference type="OMA" id="LHWSIAN"/>
<evidence type="ECO:0000256" key="4">
    <source>
        <dbReference type="ARBA" id="ARBA00022737"/>
    </source>
</evidence>
<evidence type="ECO:0000256" key="1">
    <source>
        <dbReference type="ARBA" id="ARBA00011045"/>
    </source>
</evidence>
<evidence type="ECO:0000259" key="5">
    <source>
        <dbReference type="Pfam" id="PF08609"/>
    </source>
</evidence>
<dbReference type="HOGENOM" id="CLU_046722_1_0_1"/>
<dbReference type="STRING" id="1071381.G8C0L3"/>
<organism evidence="6 7">
    <name type="scientific">Tetrapisispora phaffii (strain ATCC 24235 / CBS 4417 / NBRC 1672 / NRRL Y-8282 / UCD 70-5)</name>
    <name type="common">Yeast</name>
    <name type="synonym">Fabospora phaffii</name>
    <dbReference type="NCBI Taxonomy" id="1071381"/>
    <lineage>
        <taxon>Eukaryota</taxon>
        <taxon>Fungi</taxon>
        <taxon>Dikarya</taxon>
        <taxon>Ascomycota</taxon>
        <taxon>Saccharomycotina</taxon>
        <taxon>Saccharomycetes</taxon>
        <taxon>Saccharomycetales</taxon>
        <taxon>Saccharomycetaceae</taxon>
        <taxon>Tetrapisispora</taxon>
    </lineage>
</organism>
<dbReference type="InterPro" id="IPR016024">
    <property type="entry name" value="ARM-type_fold"/>
</dbReference>
<dbReference type="GeneID" id="11531996"/>
<sequence length="291" mass="32719">MEKLLHWSIANAQGDKDAIARAGQPDPRLLQQLFGGAGPDDATLMKESLQVIANEEAELEHKMIAMDNFELLIENIDNANNIENMKMWEPIIGILEHEEADMRAAALSIVGTAVQNNVSAQDNFIKYDAGLEKLIALASERNHQHFNVRVKALYALSNLIRNNETNAKKFYEAKGLDIVAPILSEKSSTPKLKMRTIALLAAFLTSVKIDSKLIDQLREENIIETTIICLKNETDLNLIDRILNFLSQLISAKITFSESELSKLNEGFTIITEYKDRLNEDDYLTVKHVLN</sequence>
<dbReference type="SUPFAM" id="SSF48371">
    <property type="entry name" value="ARM repeat"/>
    <property type="match status" value="1"/>
</dbReference>
<keyword evidence="7" id="KW-1185">Reference proteome</keyword>